<reference evidence="3" key="1">
    <citation type="journal article" date="2008" name="Genome Res.">
        <title>The genome of Pelotomaculum thermopropionicum reveals niche-associated evolution in anaerobic microbiota.</title>
        <authorList>
            <person name="Kosaka T."/>
            <person name="Kato S."/>
            <person name="Shimoyama T."/>
            <person name="Ishii S."/>
            <person name="Abe T."/>
            <person name="Watanabe K."/>
        </authorList>
    </citation>
    <scope>NUCLEOTIDE SEQUENCE [LARGE SCALE GENOMIC DNA]</scope>
    <source>
        <strain evidence="3">DSM 13744 / JCM 10971 / SI</strain>
    </source>
</reference>
<dbReference type="InterPro" id="IPR010982">
    <property type="entry name" value="Lambda_DNA-bd_dom_sf"/>
</dbReference>
<dbReference type="AlphaFoldDB" id="A5D5W0"/>
<dbReference type="GO" id="GO:0003677">
    <property type="term" value="F:DNA binding"/>
    <property type="evidence" value="ECO:0007669"/>
    <property type="project" value="InterPro"/>
</dbReference>
<evidence type="ECO:0000313" key="3">
    <source>
        <dbReference type="Proteomes" id="UP000006556"/>
    </source>
</evidence>
<sequence length="322" mass="37673">MVIPIGLCLKLVREESGLTLREAAEKIGVSAAFLYNFEEFKTCSNPFMQVKNNPLGIAFEEFFLDNLKNIKTPLLKKYIKKLLDSKSIETNLFQDCFYHSILSFLEFSLVQTIGNYGASYGGLFYILRDLLMFYTDSKDKNIVAVGSINNIFTSFFLKETFNSQWGKKRTKRRKNIYKYDDIIFTPKEDKSIIGYLESKEGNNDFIGRAFYEDRFVSLLFYLLLEKISFSFFIKDTSDHEQKAWDYYNKTVEDIRGRINDNSINILLEPEVYCVLDWRNTPPFRDIFVLDTRFGKVSICCRSLVGGYHYDMFLSWGDILDYS</sequence>
<dbReference type="PROSITE" id="PS50943">
    <property type="entry name" value="HTH_CROC1"/>
    <property type="match status" value="1"/>
</dbReference>
<dbReference type="KEGG" id="pth:PTH_0179"/>
<dbReference type="eggNOG" id="ENOG502ZIKI">
    <property type="taxonomic scope" value="Bacteria"/>
</dbReference>
<protein>
    <recommendedName>
        <fullName evidence="1">HTH cro/C1-type domain-containing protein</fullName>
    </recommendedName>
</protein>
<dbReference type="Proteomes" id="UP000006556">
    <property type="component" value="Chromosome"/>
</dbReference>
<feature type="domain" description="HTH cro/C1-type" evidence="1">
    <location>
        <begin position="9"/>
        <end position="38"/>
    </location>
</feature>
<evidence type="ECO:0000259" key="1">
    <source>
        <dbReference type="PROSITE" id="PS50943"/>
    </source>
</evidence>
<proteinExistence type="predicted"/>
<dbReference type="CDD" id="cd00093">
    <property type="entry name" value="HTH_XRE"/>
    <property type="match status" value="1"/>
</dbReference>
<evidence type="ECO:0000313" key="2">
    <source>
        <dbReference type="EMBL" id="BAF58360.1"/>
    </source>
</evidence>
<accession>A5D5W0</accession>
<dbReference type="HOGENOM" id="CLU_862908_0_0_9"/>
<organism evidence="2 3">
    <name type="scientific">Pelotomaculum thermopropionicum (strain DSM 13744 / JCM 10971 / SI)</name>
    <dbReference type="NCBI Taxonomy" id="370438"/>
    <lineage>
        <taxon>Bacteria</taxon>
        <taxon>Bacillati</taxon>
        <taxon>Bacillota</taxon>
        <taxon>Clostridia</taxon>
        <taxon>Eubacteriales</taxon>
        <taxon>Desulfotomaculaceae</taxon>
        <taxon>Pelotomaculum</taxon>
    </lineage>
</organism>
<dbReference type="InterPro" id="IPR001387">
    <property type="entry name" value="Cro/C1-type_HTH"/>
</dbReference>
<dbReference type="EMBL" id="AP009389">
    <property type="protein sequence ID" value="BAF58360.1"/>
    <property type="molecule type" value="Genomic_DNA"/>
</dbReference>
<dbReference type="Gene3D" id="1.10.260.40">
    <property type="entry name" value="lambda repressor-like DNA-binding domains"/>
    <property type="match status" value="1"/>
</dbReference>
<gene>
    <name evidence="2" type="ordered locus">PTH_0179</name>
</gene>
<keyword evidence="3" id="KW-1185">Reference proteome</keyword>
<dbReference type="SUPFAM" id="SSF47413">
    <property type="entry name" value="lambda repressor-like DNA-binding domains"/>
    <property type="match status" value="1"/>
</dbReference>
<name>A5D5W0_PELTS</name>